<dbReference type="Gene3D" id="3.30.870.10">
    <property type="entry name" value="Endonuclease Chain A"/>
    <property type="match status" value="2"/>
</dbReference>
<reference evidence="3 4" key="1">
    <citation type="submission" date="2019-10" db="EMBL/GenBank/DDBJ databases">
        <title>Dictyobacter vulcani sp. nov., within the class Ktedonobacteria, isolated from soil of volcanic Mt. Zao.</title>
        <authorList>
            <person name="Zheng Y."/>
            <person name="Wang C.M."/>
            <person name="Sakai Y."/>
            <person name="Abe K."/>
            <person name="Yokota A."/>
            <person name="Yabe S."/>
        </authorList>
    </citation>
    <scope>NUCLEOTIDE SEQUENCE [LARGE SCALE GENOMIC DNA]</scope>
    <source>
        <strain evidence="3 4">W12</strain>
    </source>
</reference>
<keyword evidence="1" id="KW-1133">Transmembrane helix</keyword>
<dbReference type="EMBL" id="BKZW01000005">
    <property type="protein sequence ID" value="GER92096.1"/>
    <property type="molecule type" value="Genomic_DNA"/>
</dbReference>
<proteinExistence type="predicted"/>
<dbReference type="Pfam" id="PF13091">
    <property type="entry name" value="PLDc_2"/>
    <property type="match status" value="2"/>
</dbReference>
<evidence type="ECO:0000313" key="3">
    <source>
        <dbReference type="EMBL" id="GER92096.1"/>
    </source>
</evidence>
<organism evidence="3 4">
    <name type="scientific">Dictyobacter vulcani</name>
    <dbReference type="NCBI Taxonomy" id="2607529"/>
    <lineage>
        <taxon>Bacteria</taxon>
        <taxon>Bacillati</taxon>
        <taxon>Chloroflexota</taxon>
        <taxon>Ktedonobacteria</taxon>
        <taxon>Ktedonobacterales</taxon>
        <taxon>Dictyobacteraceae</taxon>
        <taxon>Dictyobacter</taxon>
    </lineage>
</organism>
<dbReference type="PANTHER" id="PTHR21248:SF22">
    <property type="entry name" value="PHOSPHOLIPASE D"/>
    <property type="match status" value="1"/>
</dbReference>
<name>A0A5J4L3Q9_9CHLR</name>
<dbReference type="SUPFAM" id="SSF56024">
    <property type="entry name" value="Phospholipase D/nuclease"/>
    <property type="match status" value="2"/>
</dbReference>
<dbReference type="PANTHER" id="PTHR21248">
    <property type="entry name" value="CARDIOLIPIN SYNTHASE"/>
    <property type="match status" value="1"/>
</dbReference>
<dbReference type="CDD" id="cd09159">
    <property type="entry name" value="PLDc_ybhO_like_2"/>
    <property type="match status" value="1"/>
</dbReference>
<gene>
    <name evidence="3" type="primary">cls_3</name>
    <name evidence="3" type="ORF">KDW_62580</name>
</gene>
<dbReference type="InterPro" id="IPR001736">
    <property type="entry name" value="PLipase_D/transphosphatidylase"/>
</dbReference>
<evidence type="ECO:0000259" key="2">
    <source>
        <dbReference type="PROSITE" id="PS50035"/>
    </source>
</evidence>
<protein>
    <submittedName>
        <fullName evidence="3">Cardiolipin synthase</fullName>
    </submittedName>
</protein>
<evidence type="ECO:0000256" key="1">
    <source>
        <dbReference type="SAM" id="Phobius"/>
    </source>
</evidence>
<dbReference type="GO" id="GO:0032049">
    <property type="term" value="P:cardiolipin biosynthetic process"/>
    <property type="evidence" value="ECO:0007669"/>
    <property type="project" value="UniProtKB-ARBA"/>
</dbReference>
<feature type="transmembrane region" description="Helical" evidence="1">
    <location>
        <begin position="7"/>
        <end position="26"/>
    </location>
</feature>
<dbReference type="Proteomes" id="UP000326912">
    <property type="component" value="Unassembled WGS sequence"/>
</dbReference>
<evidence type="ECO:0000313" key="4">
    <source>
        <dbReference type="Proteomes" id="UP000326912"/>
    </source>
</evidence>
<dbReference type="GO" id="GO:0030572">
    <property type="term" value="F:phosphatidyltransferase activity"/>
    <property type="evidence" value="ECO:0007669"/>
    <property type="project" value="UniProtKB-ARBA"/>
</dbReference>
<dbReference type="AlphaFoldDB" id="A0A5J4L3Q9"/>
<feature type="domain" description="PLD phosphodiesterase" evidence="2">
    <location>
        <begin position="151"/>
        <end position="178"/>
    </location>
</feature>
<keyword evidence="4" id="KW-1185">Reference proteome</keyword>
<dbReference type="PROSITE" id="PS50035">
    <property type="entry name" value="PLD"/>
    <property type="match status" value="2"/>
</dbReference>
<keyword evidence="1" id="KW-0812">Transmembrane</keyword>
<dbReference type="CDD" id="cd09110">
    <property type="entry name" value="PLDc_CLS_1"/>
    <property type="match status" value="1"/>
</dbReference>
<comment type="caution">
    <text evidence="3">The sequence shown here is derived from an EMBL/GenBank/DDBJ whole genome shotgun (WGS) entry which is preliminary data.</text>
</comment>
<dbReference type="SMART" id="SM00155">
    <property type="entry name" value="PLDc"/>
    <property type="match status" value="2"/>
</dbReference>
<feature type="domain" description="PLD phosphodiesterase" evidence="2">
    <location>
        <begin position="319"/>
        <end position="346"/>
    </location>
</feature>
<sequence length="406" mass="47461">MSQWIRWLLAALLVPPTLISIILVLVDTIRRHGHPQGHFLSLRDEPPVHVDKSKVQLYTYGNDLYQAMLADIEHAQKRILFETFIWKNDVIGNKFKDALQRAAQRGVEVYIIYDQFANLVVSAAFFQFDPAIHVLRYPLISFPFRPLTLKTYARDHRKVLIVDDLIGYLGGYNIGDLYARKWRDTHVRVQGPGAWEIENSFIDFWNEYKKKRQAELPELTRRDWDSNLIVQRNDPMLFMFPIRSMYLETIDRTQESFYLTNPYFIPDRAVLYSLLKAARRGVDVRILVPAKSNHIIADWLSHGFYTQCLKGGIRLLLYSDAMIHAKTATADGVWSTVGTANLDRLSMVGNFEVNLELYDHAVARQMEKIFEYDVSQAYELTLANWEKRPLYWKVSEYLLSTFRPLF</sequence>
<dbReference type="RefSeq" id="WP_233098038.1">
    <property type="nucleotide sequence ID" value="NZ_BKZW01000005.1"/>
</dbReference>
<keyword evidence="1" id="KW-0472">Membrane</keyword>
<dbReference type="InterPro" id="IPR025202">
    <property type="entry name" value="PLD-like_dom"/>
</dbReference>
<accession>A0A5J4L3Q9</accession>